<feature type="compositionally biased region" description="Polar residues" evidence="1">
    <location>
        <begin position="1216"/>
        <end position="1234"/>
    </location>
</feature>
<sequence length="1268" mass="132927">MGTTAAGEGTSYEGGGGAGGKFRKRPFRKPQATPYDRPPTAFRNPRTDGWLSKIVDPASKLISATAHLFFSSLSRKRLTPAPPPPPPPPEANQESRETFHEAVPDHPPEVQRLSINDDEKVTNSLSISGLSELEQMLKQKTFTRAEIDRLTELLQSRSDDLHNGVVGKRTEANLIQPVCAIVRRVEVASSPVQEKHLESRRFHGSISTPVVSSQVLEEDVAAPAELAKAYMGSKPSKVSPSRFGLRGQTLRGDASLLNNVLFPSESAVVSLVQKPALRAGVPENGFITPRSRGRSAIYSMARTPYSSVHPTATPKATSTMYDGGYGLSVSSSSSRFGWEHDGQYSSNSKQLALKRRSSVLEDNIGSVGPIRRLRQKTNLATPKSLSLPVYGSPFSSRGTGIGPDATPYPISSPQKLPSFDESKHKISKTVGENDSNGMPGTSYTPVPSRSTEMATKILQQLEKLVPKEKSSEGKVAAAKEKSQNKLTPNMVGGQALRILEDVDSSKILHNAEDSHKLKDTRNLSLPNAWDTSSQKKVEENAPKRVIISRDALAPAGIGNAIVSGKEAIPGVNTADAVSTQFPTQPSQKKWGFQMSAHEDFLELDDEMHSNKAASTLLAERKEKLEVSVVEDRVVSSEAVLVDKTPSVSEIRTLAAPVFEKSTDFGTSDGTVGEKKTGFNLPSAPASSTTFQIVMASPQSTSAFDKTVTPKELNAPPPLFSFSSKNVDEIPSLKFSSSSSVSEVLKSSAPLEPKPQSPNSLVAVASGGTDILPKSPELDKGDTKDMQKYGDTVGRSEIPVSSAIATSTSKIISFGASANSSNLRNGSLDSSPSIFSSPSPVLASSNFTNQTFTNSFTNVAAPTTATRTTDDSTAIVHASSSSPSTSATAPSFPATSILKFGSTPVASPNSVSTVSTASSVETTDLKVKTAKETTFGNLTSLPFGSTSFAMASTGSSMFGFSASAASSSANNLSESIFGSGNESSVSKQASPAGTGVAAVTQGMSIQFGSSAPSPTFGTSETTSFTFSSPLFGSSTSNPPIFGLSTSSSSLFVSSMPKVIASSFGASTSASSSETNSISSSGVTWQPPKPLIFGSNTASPSTVFFGASSISATTTNSAPTVFGSSTGASSGSVFSFTSASATAASSQTQPVFGSSVPVFAAGNSDQMNMEDGMSEDPVQASNPTFPMFGQPPNPFSNPSSSFMFGLTAPSMGPPFQLDGQQNPSTPQNPPAFQTSNSLGFSAGGSFSLGSAGDDKANRRIVRVKHKVRRK</sequence>
<dbReference type="Proteomes" id="UP000241394">
    <property type="component" value="Chromosome LG22"/>
</dbReference>
<dbReference type="OMA" id="ESCPNDH"/>
<feature type="compositionally biased region" description="Low complexity" evidence="1">
    <location>
        <begin position="1235"/>
        <end position="1249"/>
    </location>
</feature>
<dbReference type="Gramene" id="PSR98798">
    <property type="protein sequence ID" value="PSR98798"/>
    <property type="gene ID" value="CEY00_Acc25323"/>
</dbReference>
<organism evidence="2 3">
    <name type="scientific">Actinidia chinensis var. chinensis</name>
    <name type="common">Chinese soft-hair kiwi</name>
    <dbReference type="NCBI Taxonomy" id="1590841"/>
    <lineage>
        <taxon>Eukaryota</taxon>
        <taxon>Viridiplantae</taxon>
        <taxon>Streptophyta</taxon>
        <taxon>Embryophyta</taxon>
        <taxon>Tracheophyta</taxon>
        <taxon>Spermatophyta</taxon>
        <taxon>Magnoliopsida</taxon>
        <taxon>eudicotyledons</taxon>
        <taxon>Gunneridae</taxon>
        <taxon>Pentapetalae</taxon>
        <taxon>asterids</taxon>
        <taxon>Ericales</taxon>
        <taxon>Actinidiaceae</taxon>
        <taxon>Actinidia</taxon>
    </lineage>
</organism>
<feature type="compositionally biased region" description="Low complexity" evidence="1">
    <location>
        <begin position="1"/>
        <end position="11"/>
    </location>
</feature>
<feature type="compositionally biased region" description="Polar residues" evidence="1">
    <location>
        <begin position="430"/>
        <end position="449"/>
    </location>
</feature>
<dbReference type="OrthoDB" id="653468at2759"/>
<dbReference type="FunCoup" id="A0A2R6PYI0">
    <property type="interactions" value="2375"/>
</dbReference>
<reference evidence="2 3" key="1">
    <citation type="submission" date="2017-07" db="EMBL/GenBank/DDBJ databases">
        <title>An improved, manually edited Actinidia chinensis var. chinensis (kiwifruit) genome highlights the challenges associated with draft genomes and gene prediction in plants.</title>
        <authorList>
            <person name="Pilkington S."/>
            <person name="Crowhurst R."/>
            <person name="Hilario E."/>
            <person name="Nardozza S."/>
            <person name="Fraser L."/>
            <person name="Peng Y."/>
            <person name="Gunaseelan K."/>
            <person name="Simpson R."/>
            <person name="Tahir J."/>
            <person name="Deroles S."/>
            <person name="Templeton K."/>
            <person name="Luo Z."/>
            <person name="Davy M."/>
            <person name="Cheng C."/>
            <person name="Mcneilage M."/>
            <person name="Scaglione D."/>
            <person name="Liu Y."/>
            <person name="Zhang Q."/>
            <person name="Datson P."/>
            <person name="De Silva N."/>
            <person name="Gardiner S."/>
            <person name="Bassett H."/>
            <person name="Chagne D."/>
            <person name="Mccallum J."/>
            <person name="Dzierzon H."/>
            <person name="Deng C."/>
            <person name="Wang Y.-Y."/>
            <person name="Barron N."/>
            <person name="Manako K."/>
            <person name="Bowen J."/>
            <person name="Foster T."/>
            <person name="Erridge Z."/>
            <person name="Tiffin H."/>
            <person name="Waite C."/>
            <person name="Davies K."/>
            <person name="Grierson E."/>
            <person name="Laing W."/>
            <person name="Kirk R."/>
            <person name="Chen X."/>
            <person name="Wood M."/>
            <person name="Montefiori M."/>
            <person name="Brummell D."/>
            <person name="Schwinn K."/>
            <person name="Catanach A."/>
            <person name="Fullerton C."/>
            <person name="Li D."/>
            <person name="Meiyalaghan S."/>
            <person name="Nieuwenhuizen N."/>
            <person name="Read N."/>
            <person name="Prakash R."/>
            <person name="Hunter D."/>
            <person name="Zhang H."/>
            <person name="Mckenzie M."/>
            <person name="Knabel M."/>
            <person name="Harris A."/>
            <person name="Allan A."/>
            <person name="Chen A."/>
            <person name="Janssen B."/>
            <person name="Plunkett B."/>
            <person name="Dwamena C."/>
            <person name="Voogd C."/>
            <person name="Leif D."/>
            <person name="Lafferty D."/>
            <person name="Souleyre E."/>
            <person name="Varkonyi-Gasic E."/>
            <person name="Gambi F."/>
            <person name="Hanley J."/>
            <person name="Yao J.-L."/>
            <person name="Cheung J."/>
            <person name="David K."/>
            <person name="Warren B."/>
            <person name="Marsh K."/>
            <person name="Snowden K."/>
            <person name="Lin-Wang K."/>
            <person name="Brian L."/>
            <person name="Martinez-Sanchez M."/>
            <person name="Wang M."/>
            <person name="Ileperuma N."/>
            <person name="Macnee N."/>
            <person name="Campin R."/>
            <person name="Mcatee P."/>
            <person name="Drummond R."/>
            <person name="Espley R."/>
            <person name="Ireland H."/>
            <person name="Wu R."/>
            <person name="Atkinson R."/>
            <person name="Karunairetnam S."/>
            <person name="Bulley S."/>
            <person name="Chunkath S."/>
            <person name="Hanley Z."/>
            <person name="Storey R."/>
            <person name="Thrimawithana A."/>
            <person name="Thomson S."/>
            <person name="David C."/>
            <person name="Testolin R."/>
        </authorList>
    </citation>
    <scope>NUCLEOTIDE SEQUENCE [LARGE SCALE GENOMIC DNA]</scope>
    <source>
        <strain evidence="3">cv. Red5</strain>
        <tissue evidence="2">Young leaf</tissue>
    </source>
</reference>
<evidence type="ECO:0000313" key="2">
    <source>
        <dbReference type="EMBL" id="PSR98798.1"/>
    </source>
</evidence>
<keyword evidence="3" id="KW-1185">Reference proteome</keyword>
<evidence type="ECO:0000313" key="3">
    <source>
        <dbReference type="Proteomes" id="UP000241394"/>
    </source>
</evidence>
<dbReference type="GO" id="GO:0071763">
    <property type="term" value="P:nuclear membrane organization"/>
    <property type="evidence" value="ECO:0007669"/>
    <property type="project" value="TreeGrafter"/>
</dbReference>
<gene>
    <name evidence="2" type="ORF">CEY00_Acc25323</name>
</gene>
<comment type="caution">
    <text evidence="2">The sequence shown here is derived from an EMBL/GenBank/DDBJ whole genome shotgun (WGS) entry which is preliminary data.</text>
</comment>
<feature type="compositionally biased region" description="Pro residues" evidence="1">
    <location>
        <begin position="80"/>
        <end position="90"/>
    </location>
</feature>
<dbReference type="GO" id="GO:0005635">
    <property type="term" value="C:nuclear envelope"/>
    <property type="evidence" value="ECO:0007669"/>
    <property type="project" value="TreeGrafter"/>
</dbReference>
<dbReference type="STRING" id="1590841.A0A2R6PYI0"/>
<dbReference type="GO" id="GO:0016973">
    <property type="term" value="P:poly(A)+ mRNA export from nucleus"/>
    <property type="evidence" value="ECO:0007669"/>
    <property type="project" value="TreeGrafter"/>
</dbReference>
<feature type="region of interest" description="Disordered" evidence="1">
    <location>
        <begin position="1210"/>
        <end position="1268"/>
    </location>
</feature>
<accession>A0A2R6PYI0</accession>
<feature type="region of interest" description="Disordered" evidence="1">
    <location>
        <begin position="76"/>
        <end position="101"/>
    </location>
</feature>
<dbReference type="EMBL" id="NKQK01000022">
    <property type="protein sequence ID" value="PSR98798.1"/>
    <property type="molecule type" value="Genomic_DNA"/>
</dbReference>
<dbReference type="PANTHER" id="PTHR33416">
    <property type="entry name" value="NUCLEAR PORE COMPLEX PROTEIN NUP1"/>
    <property type="match status" value="1"/>
</dbReference>
<dbReference type="PANTHER" id="PTHR33416:SF20">
    <property type="entry name" value="NUCLEAR PORE COMPLEX PROTEIN NUP1"/>
    <property type="match status" value="1"/>
</dbReference>
<name>A0A2R6PYI0_ACTCC</name>
<reference evidence="3" key="2">
    <citation type="journal article" date="2018" name="BMC Genomics">
        <title>A manually annotated Actinidia chinensis var. chinensis (kiwifruit) genome highlights the challenges associated with draft genomes and gene prediction in plants.</title>
        <authorList>
            <person name="Pilkington S.M."/>
            <person name="Crowhurst R."/>
            <person name="Hilario E."/>
            <person name="Nardozza S."/>
            <person name="Fraser L."/>
            <person name="Peng Y."/>
            <person name="Gunaseelan K."/>
            <person name="Simpson R."/>
            <person name="Tahir J."/>
            <person name="Deroles S.C."/>
            <person name="Templeton K."/>
            <person name="Luo Z."/>
            <person name="Davy M."/>
            <person name="Cheng C."/>
            <person name="McNeilage M."/>
            <person name="Scaglione D."/>
            <person name="Liu Y."/>
            <person name="Zhang Q."/>
            <person name="Datson P."/>
            <person name="De Silva N."/>
            <person name="Gardiner S.E."/>
            <person name="Bassett H."/>
            <person name="Chagne D."/>
            <person name="McCallum J."/>
            <person name="Dzierzon H."/>
            <person name="Deng C."/>
            <person name="Wang Y.Y."/>
            <person name="Barron L."/>
            <person name="Manako K."/>
            <person name="Bowen J."/>
            <person name="Foster T.M."/>
            <person name="Erridge Z.A."/>
            <person name="Tiffin H."/>
            <person name="Waite C.N."/>
            <person name="Davies K.M."/>
            <person name="Grierson E.P."/>
            <person name="Laing W.A."/>
            <person name="Kirk R."/>
            <person name="Chen X."/>
            <person name="Wood M."/>
            <person name="Montefiori M."/>
            <person name="Brummell D.A."/>
            <person name="Schwinn K.E."/>
            <person name="Catanach A."/>
            <person name="Fullerton C."/>
            <person name="Li D."/>
            <person name="Meiyalaghan S."/>
            <person name="Nieuwenhuizen N."/>
            <person name="Read N."/>
            <person name="Prakash R."/>
            <person name="Hunter D."/>
            <person name="Zhang H."/>
            <person name="McKenzie M."/>
            <person name="Knabel M."/>
            <person name="Harris A."/>
            <person name="Allan A.C."/>
            <person name="Gleave A."/>
            <person name="Chen A."/>
            <person name="Janssen B.J."/>
            <person name="Plunkett B."/>
            <person name="Ampomah-Dwamena C."/>
            <person name="Voogd C."/>
            <person name="Leif D."/>
            <person name="Lafferty D."/>
            <person name="Souleyre E.J.F."/>
            <person name="Varkonyi-Gasic E."/>
            <person name="Gambi F."/>
            <person name="Hanley J."/>
            <person name="Yao J.L."/>
            <person name="Cheung J."/>
            <person name="David K.M."/>
            <person name="Warren B."/>
            <person name="Marsh K."/>
            <person name="Snowden K.C."/>
            <person name="Lin-Wang K."/>
            <person name="Brian L."/>
            <person name="Martinez-Sanchez M."/>
            <person name="Wang M."/>
            <person name="Ileperuma N."/>
            <person name="Macnee N."/>
            <person name="Campin R."/>
            <person name="McAtee P."/>
            <person name="Drummond R.S.M."/>
            <person name="Espley R.V."/>
            <person name="Ireland H.S."/>
            <person name="Wu R."/>
            <person name="Atkinson R.G."/>
            <person name="Karunairetnam S."/>
            <person name="Bulley S."/>
            <person name="Chunkath S."/>
            <person name="Hanley Z."/>
            <person name="Storey R."/>
            <person name="Thrimawithana A.H."/>
            <person name="Thomson S."/>
            <person name="David C."/>
            <person name="Testolin R."/>
            <person name="Huang H."/>
            <person name="Hellens R.P."/>
            <person name="Schaffer R.J."/>
        </authorList>
    </citation>
    <scope>NUCLEOTIDE SEQUENCE [LARGE SCALE GENOMIC DNA]</scope>
    <source>
        <strain evidence="3">cv. Red5</strain>
    </source>
</reference>
<dbReference type="InParanoid" id="A0A2R6PYI0"/>
<evidence type="ECO:0000256" key="1">
    <source>
        <dbReference type="SAM" id="MobiDB-lite"/>
    </source>
</evidence>
<feature type="compositionally biased region" description="Basic residues" evidence="1">
    <location>
        <begin position="1256"/>
        <end position="1268"/>
    </location>
</feature>
<dbReference type="AlphaFoldDB" id="A0A2R6PYI0"/>
<feature type="region of interest" description="Disordered" evidence="1">
    <location>
        <begin position="1"/>
        <end position="49"/>
    </location>
</feature>
<proteinExistence type="predicted"/>
<feature type="region of interest" description="Disordered" evidence="1">
    <location>
        <begin position="429"/>
        <end position="449"/>
    </location>
</feature>
<protein>
    <submittedName>
        <fullName evidence="2">Nuclear pore complex protein</fullName>
    </submittedName>
</protein>